<dbReference type="Pfam" id="PF05695">
    <property type="entry name" value="Ycf2"/>
    <property type="match status" value="1"/>
</dbReference>
<accession>A0A3S3NF85</accession>
<dbReference type="AlphaFoldDB" id="A0A3S3NF85"/>
<evidence type="ECO:0000313" key="3">
    <source>
        <dbReference type="Proteomes" id="UP000283530"/>
    </source>
</evidence>
<reference evidence="2 3" key="1">
    <citation type="journal article" date="2019" name="Nat. Plants">
        <title>Stout camphor tree genome fills gaps in understanding of flowering plant genome evolution.</title>
        <authorList>
            <person name="Chaw S.M."/>
            <person name="Liu Y.C."/>
            <person name="Wu Y.W."/>
            <person name="Wang H.Y."/>
            <person name="Lin C.I."/>
            <person name="Wu C.S."/>
            <person name="Ke H.M."/>
            <person name="Chang L.Y."/>
            <person name="Hsu C.Y."/>
            <person name="Yang H.T."/>
            <person name="Sudianto E."/>
            <person name="Hsu M.H."/>
            <person name="Wu K.P."/>
            <person name="Wang L.N."/>
            <person name="Leebens-Mack J.H."/>
            <person name="Tsai I.J."/>
        </authorList>
    </citation>
    <scope>NUCLEOTIDE SEQUENCE [LARGE SCALE GENOMIC DNA]</scope>
    <source>
        <strain evidence="3">cv. Chaw 1501</strain>
        <tissue evidence="2">Young leaves</tissue>
    </source>
</reference>
<dbReference type="InterPro" id="IPR056777">
    <property type="entry name" value="Ycf2_N"/>
</dbReference>
<protein>
    <submittedName>
        <fullName evidence="2">Putative chloroplast RF21 chloroplast</fullName>
    </submittedName>
</protein>
<organism evidence="2 3">
    <name type="scientific">Cinnamomum micranthum f. kanehirae</name>
    <dbReference type="NCBI Taxonomy" id="337451"/>
    <lineage>
        <taxon>Eukaryota</taxon>
        <taxon>Viridiplantae</taxon>
        <taxon>Streptophyta</taxon>
        <taxon>Embryophyta</taxon>
        <taxon>Tracheophyta</taxon>
        <taxon>Spermatophyta</taxon>
        <taxon>Magnoliopsida</taxon>
        <taxon>Magnoliidae</taxon>
        <taxon>Laurales</taxon>
        <taxon>Lauraceae</taxon>
        <taxon>Cinnamomum</taxon>
    </lineage>
</organism>
<feature type="domain" description="Ycf2 N-terminal" evidence="1">
    <location>
        <begin position="7"/>
        <end position="39"/>
    </location>
</feature>
<proteinExistence type="predicted"/>
<dbReference type="EMBL" id="QPKB01000642">
    <property type="protein sequence ID" value="RWR98156.1"/>
    <property type="molecule type" value="Genomic_DNA"/>
</dbReference>
<evidence type="ECO:0000259" key="1">
    <source>
        <dbReference type="Pfam" id="PF05695"/>
    </source>
</evidence>
<sequence length="93" mass="10684">MESVPNMPWFLTSTGCKYLNFILLETSSDPLLIRILSSKSFLSEEMIHRKNDRSIDMDLRSPNARENQFARPFPSSCCLIYRAYTSSLGFPSL</sequence>
<name>A0A3S3NF85_9MAGN</name>
<keyword evidence="3" id="KW-1185">Reference proteome</keyword>
<dbReference type="Proteomes" id="UP000283530">
    <property type="component" value="Unassembled WGS sequence"/>
</dbReference>
<gene>
    <name evidence="2" type="ORF">CKAN_02765800</name>
</gene>
<comment type="caution">
    <text evidence="2">The sequence shown here is derived from an EMBL/GenBank/DDBJ whole genome shotgun (WGS) entry which is preliminary data.</text>
</comment>
<evidence type="ECO:0000313" key="2">
    <source>
        <dbReference type="EMBL" id="RWR98156.1"/>
    </source>
</evidence>